<evidence type="ECO:0000313" key="2">
    <source>
        <dbReference type="EMBL" id="EGC21371.1"/>
    </source>
</evidence>
<name>F0F3F5_9BACT</name>
<gene>
    <name evidence="2" type="ORF">HMPREF9141_0121</name>
</gene>
<dbReference type="Proteomes" id="UP000005697">
    <property type="component" value="Unassembled WGS sequence"/>
</dbReference>
<evidence type="ECO:0000313" key="3">
    <source>
        <dbReference type="Proteomes" id="UP000005697"/>
    </source>
</evidence>
<dbReference type="EMBL" id="AEWX01000001">
    <property type="protein sequence ID" value="EGC21371.1"/>
    <property type="molecule type" value="Genomic_DNA"/>
</dbReference>
<protein>
    <submittedName>
        <fullName evidence="2">Uncharacterized protein</fullName>
    </submittedName>
</protein>
<comment type="caution">
    <text evidence="2">The sequence shown here is derived from an EMBL/GenBank/DDBJ whole genome shotgun (WGS) entry which is preliminary data.</text>
</comment>
<dbReference type="HOGENOM" id="CLU_2790494_0_0_10"/>
<keyword evidence="3" id="KW-1185">Reference proteome</keyword>
<sequence length="68" mass="7358">MVLSANTGRVGHSHACNRMPERKQPGVKETLFRQKPAGLIGWKQDLPPPTTTGNRLCPGTPHMAIQAA</sequence>
<organism evidence="2 3">
    <name type="scientific">Prevotella multiformis DSM 16608</name>
    <dbReference type="NCBI Taxonomy" id="888743"/>
    <lineage>
        <taxon>Bacteria</taxon>
        <taxon>Pseudomonadati</taxon>
        <taxon>Bacteroidota</taxon>
        <taxon>Bacteroidia</taxon>
        <taxon>Bacteroidales</taxon>
        <taxon>Prevotellaceae</taxon>
        <taxon>Prevotella</taxon>
    </lineage>
</organism>
<feature type="region of interest" description="Disordered" evidence="1">
    <location>
        <begin position="40"/>
        <end position="68"/>
    </location>
</feature>
<reference evidence="2 3" key="1">
    <citation type="submission" date="2011-01" db="EMBL/GenBank/DDBJ databases">
        <authorList>
            <person name="Muzny D."/>
            <person name="Qin X."/>
            <person name="Deng J."/>
            <person name="Jiang H."/>
            <person name="Liu Y."/>
            <person name="Qu J."/>
            <person name="Song X.-Z."/>
            <person name="Zhang L."/>
            <person name="Thornton R."/>
            <person name="Coyle M."/>
            <person name="Francisco L."/>
            <person name="Jackson L."/>
            <person name="Javaid M."/>
            <person name="Korchina V."/>
            <person name="Kovar C."/>
            <person name="Mata R."/>
            <person name="Mathew T."/>
            <person name="Ngo R."/>
            <person name="Nguyen L."/>
            <person name="Nguyen N."/>
            <person name="Okwuonu G."/>
            <person name="Ongeri F."/>
            <person name="Pham C."/>
            <person name="Simmons D."/>
            <person name="Wilczek-Boney K."/>
            <person name="Hale W."/>
            <person name="Jakkamsetti A."/>
            <person name="Pham P."/>
            <person name="Ruth R."/>
            <person name="San Lucas F."/>
            <person name="Warren J."/>
            <person name="Zhang J."/>
            <person name="Zhao Z."/>
            <person name="Zhou C."/>
            <person name="Zhu D."/>
            <person name="Lee S."/>
            <person name="Bess C."/>
            <person name="Blankenburg K."/>
            <person name="Forbes L."/>
            <person name="Fu Q."/>
            <person name="Gubbala S."/>
            <person name="Hirani K."/>
            <person name="Jayaseelan J.C."/>
            <person name="Lara F."/>
            <person name="Munidasa M."/>
            <person name="Palculict T."/>
            <person name="Patil S."/>
            <person name="Pu L.-L."/>
            <person name="Saada N."/>
            <person name="Tang L."/>
            <person name="Weissenberger G."/>
            <person name="Zhu Y."/>
            <person name="Hemphill L."/>
            <person name="Shang Y."/>
            <person name="Youmans B."/>
            <person name="Ayvaz T."/>
            <person name="Ross M."/>
            <person name="Santibanez J."/>
            <person name="Aqrawi P."/>
            <person name="Gross S."/>
            <person name="Joshi V."/>
            <person name="Fowler G."/>
            <person name="Nazareth L."/>
            <person name="Reid J."/>
            <person name="Worley K."/>
            <person name="Petrosino J."/>
            <person name="Highlander S."/>
            <person name="Gibbs R."/>
        </authorList>
    </citation>
    <scope>NUCLEOTIDE SEQUENCE [LARGE SCALE GENOMIC DNA]</scope>
    <source>
        <strain evidence="2 3">DSM 16608</strain>
    </source>
</reference>
<proteinExistence type="predicted"/>
<evidence type="ECO:0000256" key="1">
    <source>
        <dbReference type="SAM" id="MobiDB-lite"/>
    </source>
</evidence>
<dbReference type="AlphaFoldDB" id="F0F3F5"/>
<accession>F0F3F5</accession>
<feature type="region of interest" description="Disordered" evidence="1">
    <location>
        <begin position="1"/>
        <end position="27"/>
    </location>
</feature>